<evidence type="ECO:0000313" key="5">
    <source>
        <dbReference type="Proteomes" id="UP000718281"/>
    </source>
</evidence>
<evidence type="ECO:0000256" key="3">
    <source>
        <dbReference type="PROSITE-ProRule" id="PRU00023"/>
    </source>
</evidence>
<dbReference type="Gene3D" id="1.25.40.20">
    <property type="entry name" value="Ankyrin repeat-containing domain"/>
    <property type="match status" value="2"/>
</dbReference>
<organism evidence="4 5">
    <name type="scientific">Candidatus Phosphoribacter hodrii</name>
    <dbReference type="NCBI Taxonomy" id="2953743"/>
    <lineage>
        <taxon>Bacteria</taxon>
        <taxon>Bacillati</taxon>
        <taxon>Actinomycetota</taxon>
        <taxon>Actinomycetes</taxon>
        <taxon>Micrococcales</taxon>
        <taxon>Dermatophilaceae</taxon>
        <taxon>Candidatus Phosphoribacter</taxon>
    </lineage>
</organism>
<feature type="repeat" description="ANK" evidence="3">
    <location>
        <begin position="314"/>
        <end position="351"/>
    </location>
</feature>
<keyword evidence="2 3" id="KW-0040">ANK repeat</keyword>
<evidence type="ECO:0000256" key="1">
    <source>
        <dbReference type="ARBA" id="ARBA00022737"/>
    </source>
</evidence>
<dbReference type="SMART" id="SM00248">
    <property type="entry name" value="ANK"/>
    <property type="match status" value="8"/>
</dbReference>
<protein>
    <submittedName>
        <fullName evidence="4">Ankyrin repeat domain-containing protein</fullName>
    </submittedName>
</protein>
<dbReference type="PROSITE" id="PS50088">
    <property type="entry name" value="ANK_REPEAT"/>
    <property type="match status" value="2"/>
</dbReference>
<dbReference type="InterPro" id="IPR036770">
    <property type="entry name" value="Ankyrin_rpt-contain_sf"/>
</dbReference>
<accession>A0A934X323</accession>
<dbReference type="SUPFAM" id="SSF48403">
    <property type="entry name" value="Ankyrin repeat"/>
    <property type="match status" value="1"/>
</dbReference>
<proteinExistence type="predicted"/>
<dbReference type="InterPro" id="IPR002110">
    <property type="entry name" value="Ankyrin_rpt"/>
</dbReference>
<dbReference type="Proteomes" id="UP000718281">
    <property type="component" value="Unassembled WGS sequence"/>
</dbReference>
<dbReference type="EMBL" id="JADIXZ010000001">
    <property type="protein sequence ID" value="MBK6299488.1"/>
    <property type="molecule type" value="Genomic_DNA"/>
</dbReference>
<sequence length="375" mass="39827">MPTPTTRSAELTTLNEGLRAAAWANDVTEARRLITLGADVNAKDETQQSAYLIATSEGYLDLLRLTLAHGAQVDDKDSWNGTGLIRAAERGHALVVGELLRAGINRDHINRIGYQAIHEAVWLGDDTPEYATTVRVLAAGGVELDRRSPSAELTPLEMARQIGHTGAAGILETITSAARPADPDAALLQAAEVGDANAVAIALRAGANIEARDAHDRTALLLAATYDQIPVANVLVAMGASPNALDDRHDTPWLVTGVTGSVAMLEALLPANPDLKIRNRFGGLSPIPASERGHIDYVRRVVLTGVDLNHVNDLGWTALLEAVILGDGGPNHQEVVQILLAAGADRDIADRAGVSALQHAEQRGQNEVARLLRQR</sequence>
<dbReference type="PANTHER" id="PTHR24171">
    <property type="entry name" value="ANKYRIN REPEAT DOMAIN-CONTAINING PROTEIN 39-RELATED"/>
    <property type="match status" value="1"/>
</dbReference>
<evidence type="ECO:0000256" key="2">
    <source>
        <dbReference type="ARBA" id="ARBA00023043"/>
    </source>
</evidence>
<feature type="repeat" description="ANK" evidence="3">
    <location>
        <begin position="215"/>
        <end position="247"/>
    </location>
</feature>
<comment type="caution">
    <text evidence="4">The sequence shown here is derived from an EMBL/GenBank/DDBJ whole genome shotgun (WGS) entry which is preliminary data.</text>
</comment>
<dbReference type="Pfam" id="PF12796">
    <property type="entry name" value="Ank_2"/>
    <property type="match status" value="2"/>
</dbReference>
<gene>
    <name evidence="4" type="ORF">IPF40_00055</name>
</gene>
<reference evidence="4 5" key="1">
    <citation type="submission" date="2020-10" db="EMBL/GenBank/DDBJ databases">
        <title>Connecting structure to function with the recovery of over 1000 high-quality activated sludge metagenome-assembled genomes encoding full-length rRNA genes using long-read sequencing.</title>
        <authorList>
            <person name="Singleton C.M."/>
            <person name="Petriglieri F."/>
            <person name="Kristensen J.M."/>
            <person name="Kirkegaard R.H."/>
            <person name="Michaelsen T.Y."/>
            <person name="Andersen M.H."/>
            <person name="Karst S.M."/>
            <person name="Dueholm M.S."/>
            <person name="Nielsen P.H."/>
            <person name="Albertsen M."/>
        </authorList>
    </citation>
    <scope>NUCLEOTIDE SEQUENCE [LARGE SCALE GENOMIC DNA]</scope>
    <source>
        <strain evidence="4">AalE_18-Q3-R2-46_BAT3C.188</strain>
    </source>
</reference>
<dbReference type="Pfam" id="PF00023">
    <property type="entry name" value="Ank"/>
    <property type="match status" value="1"/>
</dbReference>
<keyword evidence="1" id="KW-0677">Repeat</keyword>
<evidence type="ECO:0000313" key="4">
    <source>
        <dbReference type="EMBL" id="MBK6299488.1"/>
    </source>
</evidence>
<name>A0A934X323_9MICO</name>
<dbReference type="AlphaFoldDB" id="A0A934X323"/>